<keyword evidence="6" id="KW-0594">Phospholipid biosynthesis</keyword>
<dbReference type="GO" id="GO:0008444">
    <property type="term" value="F:CDP-diacylglycerol-glycerol-3-phosphate 3-phosphatidyltransferase activity"/>
    <property type="evidence" value="ECO:0007669"/>
    <property type="project" value="InterPro"/>
</dbReference>
<evidence type="ECO:0000256" key="7">
    <source>
        <dbReference type="ARBA" id="ARBA00023264"/>
    </source>
</evidence>
<dbReference type="PIRSF" id="PIRSF000850">
    <property type="entry name" value="Phospholipase_D_PSS"/>
    <property type="match status" value="1"/>
</dbReference>
<feature type="domain" description="PLD phosphodiesterase" evidence="8">
    <location>
        <begin position="348"/>
        <end position="375"/>
    </location>
</feature>
<dbReference type="RefSeq" id="WP_046521334.1">
    <property type="nucleotide sequence ID" value="NZ_LAVS01000096.1"/>
</dbReference>
<dbReference type="GO" id="GO:0032049">
    <property type="term" value="P:cardiolipin biosynthetic process"/>
    <property type="evidence" value="ECO:0007669"/>
    <property type="project" value="InterPro"/>
</dbReference>
<evidence type="ECO:0000256" key="1">
    <source>
        <dbReference type="ARBA" id="ARBA00010682"/>
    </source>
</evidence>
<feature type="domain" description="PLD phosphodiesterase" evidence="8">
    <location>
        <begin position="129"/>
        <end position="155"/>
    </location>
</feature>
<evidence type="ECO:0000256" key="2">
    <source>
        <dbReference type="ARBA" id="ARBA00022516"/>
    </source>
</evidence>
<evidence type="ECO:0000256" key="3">
    <source>
        <dbReference type="ARBA" id="ARBA00022679"/>
    </source>
</evidence>
<accession>A0A3P3QLR7</accession>
<evidence type="ECO:0000313" key="9">
    <source>
        <dbReference type="EMBL" id="RRJ21359.1"/>
    </source>
</evidence>
<evidence type="ECO:0000259" key="8">
    <source>
        <dbReference type="SMART" id="SM00155"/>
    </source>
</evidence>
<dbReference type="PANTHER" id="PTHR12586">
    <property type="entry name" value="CDP-DIACYLGLYCEROL--SERINE O-PHOSPHATIDYLTRANSFERASE"/>
    <property type="match status" value="1"/>
</dbReference>
<keyword evidence="2" id="KW-0444">Lipid biosynthesis</keyword>
<dbReference type="Gene3D" id="3.30.870.10">
    <property type="entry name" value="Endonuclease Chain A"/>
    <property type="match status" value="2"/>
</dbReference>
<dbReference type="PANTHER" id="PTHR12586:SF1">
    <property type="entry name" value="CDP-DIACYLGLYCEROL--GLYCEROL-3-PHOSPHATE 3-PHOSPHATIDYLTRANSFERASE, MITOCHONDRIAL"/>
    <property type="match status" value="1"/>
</dbReference>
<dbReference type="InterPro" id="IPR016270">
    <property type="entry name" value="PGS1"/>
</dbReference>
<dbReference type="InterPro" id="IPR025202">
    <property type="entry name" value="PLD-like_dom"/>
</dbReference>
<evidence type="ECO:0000256" key="4">
    <source>
        <dbReference type="ARBA" id="ARBA00022737"/>
    </source>
</evidence>
<keyword evidence="10" id="KW-1185">Reference proteome</keyword>
<dbReference type="AlphaFoldDB" id="A0A3P3QLR7"/>
<dbReference type="Proteomes" id="UP000276260">
    <property type="component" value="Unassembled WGS sequence"/>
</dbReference>
<dbReference type="SUPFAM" id="SSF56024">
    <property type="entry name" value="Phospholipase D/nuclease"/>
    <property type="match status" value="2"/>
</dbReference>
<dbReference type="Pfam" id="PF13091">
    <property type="entry name" value="PLDc_2"/>
    <property type="match status" value="1"/>
</dbReference>
<dbReference type="EC" id="2.7.8.8" evidence="9"/>
<name>A0A3P3QLR7_9GAMM</name>
<protein>
    <submittedName>
        <fullName evidence="9">CDP-diacylglycerol--serine O-phosphatidyltransferase</fullName>
        <ecNumber evidence="9">2.7.8.8</ecNumber>
    </submittedName>
</protein>
<keyword evidence="5" id="KW-0443">Lipid metabolism</keyword>
<proteinExistence type="inferred from homology"/>
<gene>
    <name evidence="9" type="ORF">EIK76_10810</name>
</gene>
<sequence length="447" mass="51179">MLQTLLNRRRLAKLPKTDLVAETVSVLWSAADYKSTVLELIQRAQHRIVITALYLQADEAGEQILRALFSAKQQKPDLQVTVYVDYHRARRGLIGQEGARTNNDFYREIAKDYELPIQIIGVPVKKRELFGVLHLKGFVFDHTLLYSGASLNNVYLAEQNRYRADRYLVLQNQVMTDAIVQAHQQLFGDEEQTPQLLDDEAYVSQAVKRQSRLWLKHAKATRYHYEDKTDSALRASLLMGLGRRNNELNSTVLALLAVAQQDVLIYTPYFNPPVALARALRKCLKRGVTVTIVVGDKTANDFYIPPGQRFSKIGGLPYFYETILRKFVRANQKFIDAGILHVKLWKHEDNSYHLKGLSVDGVKHLFTGHNLNPRAFSLDFENGIYVEDDLQQLKTLLEQEKQVITAHASEIVHYSEIETVRDYPDVVQKLLGQLRRIGADLVVKRLI</sequence>
<dbReference type="SMART" id="SM00155">
    <property type="entry name" value="PLDc"/>
    <property type="match status" value="2"/>
</dbReference>
<dbReference type="GO" id="GO:0003882">
    <property type="term" value="F:CDP-diacylglycerol-serine O-phosphatidyltransferase activity"/>
    <property type="evidence" value="ECO:0007669"/>
    <property type="project" value="UniProtKB-EC"/>
</dbReference>
<dbReference type="GO" id="GO:0005829">
    <property type="term" value="C:cytosol"/>
    <property type="evidence" value="ECO:0007669"/>
    <property type="project" value="TreeGrafter"/>
</dbReference>
<dbReference type="EMBL" id="RRCF01000002">
    <property type="protein sequence ID" value="RRJ21359.1"/>
    <property type="molecule type" value="Genomic_DNA"/>
</dbReference>
<keyword evidence="7" id="KW-1208">Phospholipid metabolism</keyword>
<dbReference type="OrthoDB" id="9762009at2"/>
<keyword evidence="4" id="KW-0677">Repeat</keyword>
<evidence type="ECO:0000313" key="10">
    <source>
        <dbReference type="Proteomes" id="UP000276260"/>
    </source>
</evidence>
<organism evidence="9 10">
    <name type="scientific">Rheinheimera mesophila</name>
    <dbReference type="NCBI Taxonomy" id="1547515"/>
    <lineage>
        <taxon>Bacteria</taxon>
        <taxon>Pseudomonadati</taxon>
        <taxon>Pseudomonadota</taxon>
        <taxon>Gammaproteobacteria</taxon>
        <taxon>Chromatiales</taxon>
        <taxon>Chromatiaceae</taxon>
        <taxon>Rheinheimera</taxon>
    </lineage>
</organism>
<dbReference type="InterPro" id="IPR001736">
    <property type="entry name" value="PLipase_D/transphosphatidylase"/>
</dbReference>
<evidence type="ECO:0000256" key="6">
    <source>
        <dbReference type="ARBA" id="ARBA00023209"/>
    </source>
</evidence>
<comment type="caution">
    <text evidence="9">The sequence shown here is derived from an EMBL/GenBank/DDBJ whole genome shotgun (WGS) entry which is preliminary data.</text>
</comment>
<dbReference type="NCBIfam" id="NF006946">
    <property type="entry name" value="PRK09428.1"/>
    <property type="match status" value="1"/>
</dbReference>
<keyword evidence="3 9" id="KW-0808">Transferase</keyword>
<reference evidence="9 10" key="1">
    <citation type="submission" date="2018-11" db="EMBL/GenBank/DDBJ databases">
        <title>Draft genome analysis of Rheinheimera mesophila isolated from an industrial waste site.</title>
        <authorList>
            <person name="Yu Q."/>
            <person name="Qi Y."/>
            <person name="Zhang H."/>
            <person name="Lu Y."/>
            <person name="Pu J."/>
        </authorList>
    </citation>
    <scope>NUCLEOTIDE SEQUENCE [LARGE SCALE GENOMIC DNA]</scope>
    <source>
        <strain evidence="9 10">IITR13</strain>
    </source>
</reference>
<comment type="similarity">
    <text evidence="1">Belongs to the CDP-alcohol phosphatidyltransferase class-II family.</text>
</comment>
<evidence type="ECO:0000256" key="5">
    <source>
        <dbReference type="ARBA" id="ARBA00023098"/>
    </source>
</evidence>